<proteinExistence type="predicted"/>
<keyword evidence="2" id="KW-1185">Reference proteome</keyword>
<reference evidence="1 2" key="1">
    <citation type="submission" date="2014-03" db="EMBL/GenBank/DDBJ databases">
        <title>Draft Genome Sequences of Four Burkholderia Strains.</title>
        <authorList>
            <person name="Liu X.Y."/>
            <person name="Li C.X."/>
            <person name="Xu J.H."/>
        </authorList>
    </citation>
    <scope>NUCLEOTIDE SEQUENCE [LARGE SCALE GENOMIC DNA]</scope>
    <source>
        <strain evidence="1 2">DSM 50014</strain>
    </source>
</reference>
<organism evidence="1 2">
    <name type="scientific">Caballeronia glathei</name>
    <dbReference type="NCBI Taxonomy" id="60547"/>
    <lineage>
        <taxon>Bacteria</taxon>
        <taxon>Pseudomonadati</taxon>
        <taxon>Pseudomonadota</taxon>
        <taxon>Betaproteobacteria</taxon>
        <taxon>Burkholderiales</taxon>
        <taxon>Burkholderiaceae</taxon>
        <taxon>Caballeronia</taxon>
    </lineage>
</organism>
<accession>A0A069PBA0</accession>
<gene>
    <name evidence="1" type="ORF">BG61_07855</name>
</gene>
<name>A0A069PBA0_9BURK</name>
<comment type="caution">
    <text evidence="1">The sequence shown here is derived from an EMBL/GenBank/DDBJ whole genome shotgun (WGS) entry which is preliminary data.</text>
</comment>
<dbReference type="EMBL" id="JFHC01000145">
    <property type="protein sequence ID" value="KDR37747.1"/>
    <property type="molecule type" value="Genomic_DNA"/>
</dbReference>
<sequence length="67" mass="7838">MLFPPLRVRMKRKPVRGTLARYEERIVEVLGEARGQRVMIRSIHPDGIERQTAVKWVNLLPLDGQLF</sequence>
<dbReference type="AlphaFoldDB" id="A0A069PBA0"/>
<dbReference type="Proteomes" id="UP000027466">
    <property type="component" value="Unassembled WGS sequence"/>
</dbReference>
<evidence type="ECO:0000313" key="1">
    <source>
        <dbReference type="EMBL" id="KDR37747.1"/>
    </source>
</evidence>
<protein>
    <submittedName>
        <fullName evidence="1">Uncharacterized protein</fullName>
    </submittedName>
</protein>
<evidence type="ECO:0000313" key="2">
    <source>
        <dbReference type="Proteomes" id="UP000027466"/>
    </source>
</evidence>